<dbReference type="InterPro" id="IPR016039">
    <property type="entry name" value="Thiolase-like"/>
</dbReference>
<evidence type="ECO:0000256" key="2">
    <source>
        <dbReference type="ARBA" id="ARBA00022516"/>
    </source>
</evidence>
<dbReference type="UniPathway" id="UPA00094"/>
<dbReference type="EMBL" id="FOFB01000004">
    <property type="protein sequence ID" value="SEP96892.1"/>
    <property type="molecule type" value="Genomic_DNA"/>
</dbReference>
<evidence type="ECO:0000313" key="12">
    <source>
        <dbReference type="Proteomes" id="UP000199021"/>
    </source>
</evidence>
<dbReference type="InParanoid" id="A0A1H9C6W5"/>
<comment type="domain">
    <text evidence="8">The last Arg residue of the ACP-binding site is essential for the weak association between ACP/AcpP and FabH.</text>
</comment>
<dbReference type="CDD" id="cd00830">
    <property type="entry name" value="KAS_III"/>
    <property type="match status" value="1"/>
</dbReference>
<dbReference type="PANTHER" id="PTHR43091:SF1">
    <property type="entry name" value="BETA-KETOACYL-[ACYL-CARRIER-PROTEIN] SYNTHASE III, CHLOROPLASTIC"/>
    <property type="match status" value="1"/>
</dbReference>
<comment type="subcellular location">
    <subcellularLocation>
        <location evidence="8">Cytoplasm</location>
    </subcellularLocation>
</comment>
<keyword evidence="2 8" id="KW-0444">Lipid biosynthesis</keyword>
<keyword evidence="3 8" id="KW-0808">Transferase</keyword>
<gene>
    <name evidence="8" type="primary">fabH</name>
    <name evidence="11" type="ORF">SAMN05444359_10486</name>
</gene>
<keyword evidence="8" id="KW-0012">Acyltransferase</keyword>
<keyword evidence="5 8" id="KW-0443">Lipid metabolism</keyword>
<evidence type="ECO:0000256" key="3">
    <source>
        <dbReference type="ARBA" id="ARBA00022679"/>
    </source>
</evidence>
<comment type="subunit">
    <text evidence="8">Homodimer.</text>
</comment>
<comment type="function">
    <text evidence="8">Catalyzes the condensation reaction of fatty acid synthesis by the addition to an acyl acceptor of two carbons from malonyl-ACP. Catalyzes the first condensation reaction which initiates fatty acid synthesis and may therefore play a role in governing the total rate of fatty acid production. Possesses both acetoacetyl-ACP synthase and acetyl transacylase activities. Its substrate specificity determines the biosynthesis of branched-chain and/or straight-chain of fatty acids.</text>
</comment>
<evidence type="ECO:0000259" key="9">
    <source>
        <dbReference type="Pfam" id="PF08541"/>
    </source>
</evidence>
<comment type="similarity">
    <text evidence="1 8">Belongs to the thiolase-like superfamily. FabH family.</text>
</comment>
<keyword evidence="6 8" id="KW-0275">Fatty acid biosynthesis</keyword>
<dbReference type="FunCoup" id="A0A1H9C6W5">
    <property type="interactions" value="413"/>
</dbReference>
<reference evidence="12" key="1">
    <citation type="submission" date="2016-10" db="EMBL/GenBank/DDBJ databases">
        <authorList>
            <person name="Varghese N."/>
            <person name="Submissions S."/>
        </authorList>
    </citation>
    <scope>NUCLEOTIDE SEQUENCE [LARGE SCALE GENOMIC DNA]</scope>
    <source>
        <strain evidence="12">DSM 24740</strain>
    </source>
</reference>
<evidence type="ECO:0000256" key="4">
    <source>
        <dbReference type="ARBA" id="ARBA00022832"/>
    </source>
</evidence>
<dbReference type="InterPro" id="IPR004655">
    <property type="entry name" value="FabH"/>
</dbReference>
<dbReference type="Pfam" id="PF08545">
    <property type="entry name" value="ACP_syn_III"/>
    <property type="match status" value="1"/>
</dbReference>
<feature type="active site" evidence="8">
    <location>
        <position position="317"/>
    </location>
</feature>
<dbReference type="EC" id="2.3.1.180" evidence="8"/>
<dbReference type="HAMAP" id="MF_01815">
    <property type="entry name" value="FabH"/>
    <property type="match status" value="1"/>
</dbReference>
<evidence type="ECO:0000256" key="1">
    <source>
        <dbReference type="ARBA" id="ARBA00008642"/>
    </source>
</evidence>
<comment type="pathway">
    <text evidence="8">Lipid metabolism; fatty acid biosynthesis.</text>
</comment>
<dbReference type="RefSeq" id="WP_090165937.1">
    <property type="nucleotide sequence ID" value="NZ_FOFB01000004.1"/>
</dbReference>
<comment type="catalytic activity">
    <reaction evidence="8">
        <text>malonyl-[ACP] + acetyl-CoA + H(+) = 3-oxobutanoyl-[ACP] + CO2 + CoA</text>
        <dbReference type="Rhea" id="RHEA:12080"/>
        <dbReference type="Rhea" id="RHEA-COMP:9623"/>
        <dbReference type="Rhea" id="RHEA-COMP:9625"/>
        <dbReference type="ChEBI" id="CHEBI:15378"/>
        <dbReference type="ChEBI" id="CHEBI:16526"/>
        <dbReference type="ChEBI" id="CHEBI:57287"/>
        <dbReference type="ChEBI" id="CHEBI:57288"/>
        <dbReference type="ChEBI" id="CHEBI:78449"/>
        <dbReference type="ChEBI" id="CHEBI:78450"/>
        <dbReference type="EC" id="2.3.1.180"/>
    </reaction>
</comment>
<dbReference type="AlphaFoldDB" id="A0A1H9C6W5"/>
<dbReference type="GO" id="GO:0006633">
    <property type="term" value="P:fatty acid biosynthetic process"/>
    <property type="evidence" value="ECO:0007669"/>
    <property type="project" value="UniProtKB-UniRule"/>
</dbReference>
<dbReference type="InterPro" id="IPR013747">
    <property type="entry name" value="ACP_syn_III_C"/>
</dbReference>
<dbReference type="PANTHER" id="PTHR43091">
    <property type="entry name" value="3-OXOACYL-[ACYL-CARRIER-PROTEIN] SYNTHASE"/>
    <property type="match status" value="1"/>
</dbReference>
<evidence type="ECO:0000259" key="10">
    <source>
        <dbReference type="Pfam" id="PF08545"/>
    </source>
</evidence>
<dbReference type="GO" id="GO:0004315">
    <property type="term" value="F:3-oxoacyl-[acyl-carrier-protein] synthase activity"/>
    <property type="evidence" value="ECO:0007669"/>
    <property type="project" value="InterPro"/>
</dbReference>
<sequence length="363" mass="39931">MPYSTITGIGHYVPKNVVTNQDLTTVMETSDEWIRERTGIEERRYITAGEETTTTLALEASRKAIADAGIEANDIDFIVFATLSPDYYFPGAGVLLQRELGIAKTEIAALDIRAQCSGFVYGLTTADQYIKSGMYKKILVVGAEVHSVGLDFSTRGRNVSVIFGDGAGAVILEATEDKDKAILATSMHSDGTYAEKLSYMYPGSHGGYFLEKYAIEGFDVDYSVKTNDLGYGHYFFNQDMIDNHRIFPHMEGQAVFKMAVRKFPEVIMESLAKAGLGVEDLDMLIPHQANLRINQFVAKTMRLGPDQVYNNIMRYGNTTAASIPIALSEARDEGKVKKGDTVVLAAFGAGFTWGSVVLKWGRD</sequence>
<keyword evidence="4 8" id="KW-0276">Fatty acid metabolism</keyword>
<feature type="active site" evidence="8">
    <location>
        <position position="287"/>
    </location>
</feature>
<feature type="region of interest" description="ACP-binding" evidence="8">
    <location>
        <begin position="288"/>
        <end position="292"/>
    </location>
</feature>
<dbReference type="OrthoDB" id="9815506at2"/>
<dbReference type="InterPro" id="IPR013751">
    <property type="entry name" value="ACP_syn_III_N"/>
</dbReference>
<dbReference type="GO" id="GO:0005737">
    <property type="term" value="C:cytoplasm"/>
    <property type="evidence" value="ECO:0007669"/>
    <property type="project" value="UniProtKB-SubCell"/>
</dbReference>
<evidence type="ECO:0000256" key="6">
    <source>
        <dbReference type="ARBA" id="ARBA00023160"/>
    </source>
</evidence>
<evidence type="ECO:0000256" key="7">
    <source>
        <dbReference type="ARBA" id="ARBA00023268"/>
    </source>
</evidence>
<keyword evidence="8" id="KW-0963">Cytoplasm</keyword>
<protein>
    <recommendedName>
        <fullName evidence="8">Beta-ketoacyl-[acyl-carrier-protein] synthase III</fullName>
        <shortName evidence="8">Beta-ketoacyl-ACP synthase III</shortName>
        <shortName evidence="8">KAS III</shortName>
        <ecNumber evidence="8">2.3.1.180</ecNumber>
    </recommendedName>
    <alternativeName>
        <fullName evidence="8">3-oxoacyl-[acyl-carrier-protein] synthase 3</fullName>
    </alternativeName>
    <alternativeName>
        <fullName evidence="8">3-oxoacyl-[acyl-carrier-protein] synthase III</fullName>
    </alternativeName>
</protein>
<feature type="domain" description="Beta-ketoacyl-[acyl-carrier-protein] synthase III C-terminal" evidence="9">
    <location>
        <begin position="271"/>
        <end position="360"/>
    </location>
</feature>
<feature type="active site" evidence="8">
    <location>
        <position position="116"/>
    </location>
</feature>
<dbReference type="Gene3D" id="3.40.47.10">
    <property type="match status" value="1"/>
</dbReference>
<dbReference type="SUPFAM" id="SSF53901">
    <property type="entry name" value="Thiolase-like"/>
    <property type="match status" value="1"/>
</dbReference>
<keyword evidence="12" id="KW-1185">Reference proteome</keyword>
<evidence type="ECO:0000313" key="11">
    <source>
        <dbReference type="EMBL" id="SEP96892.1"/>
    </source>
</evidence>
<accession>A0A1H9C6W5</accession>
<dbReference type="GO" id="GO:0033818">
    <property type="term" value="F:beta-ketoacyl-acyl-carrier-protein synthase III activity"/>
    <property type="evidence" value="ECO:0007669"/>
    <property type="project" value="UniProtKB-UniRule"/>
</dbReference>
<evidence type="ECO:0000256" key="8">
    <source>
        <dbReference type="HAMAP-Rule" id="MF_01815"/>
    </source>
</evidence>
<feature type="domain" description="Beta-ketoacyl-[acyl-carrier-protein] synthase III N-terminal" evidence="10">
    <location>
        <begin position="110"/>
        <end position="191"/>
    </location>
</feature>
<evidence type="ECO:0000256" key="5">
    <source>
        <dbReference type="ARBA" id="ARBA00023098"/>
    </source>
</evidence>
<proteinExistence type="inferred from homology"/>
<organism evidence="11 12">
    <name type="scientific">Neolewinella agarilytica</name>
    <dbReference type="NCBI Taxonomy" id="478744"/>
    <lineage>
        <taxon>Bacteria</taxon>
        <taxon>Pseudomonadati</taxon>
        <taxon>Bacteroidota</taxon>
        <taxon>Saprospiria</taxon>
        <taxon>Saprospirales</taxon>
        <taxon>Lewinellaceae</taxon>
        <taxon>Neolewinella</taxon>
    </lineage>
</organism>
<dbReference type="Pfam" id="PF08541">
    <property type="entry name" value="ACP_syn_III_C"/>
    <property type="match status" value="1"/>
</dbReference>
<name>A0A1H9C6W5_9BACT</name>
<keyword evidence="7 8" id="KW-0511">Multifunctional enzyme</keyword>
<dbReference type="NCBIfam" id="NF006829">
    <property type="entry name" value="PRK09352.1"/>
    <property type="match status" value="1"/>
</dbReference>
<dbReference type="STRING" id="478744.SAMN05444359_10486"/>
<dbReference type="Proteomes" id="UP000199021">
    <property type="component" value="Unassembled WGS sequence"/>
</dbReference>